<sequence length="170" mass="18068">MPQSSPPAVARTAAPSRAQTAPPILSLLPLVTVAISAGFTALSYLVRLLHGVFLTLLSPFLVVVPITIYLFSPIIVSSKVLLDLFVVLPYRVSAYTAQALYPIYTFLGVACLSGAIIGVGARRIVSFVGWGLLGGIQSPQRSGSPLRARPQKKPSATARGKRRVTVKVED</sequence>
<dbReference type="EMBL" id="JAGFNK010000001">
    <property type="protein sequence ID" value="KAI9513400.1"/>
    <property type="molecule type" value="Genomic_DNA"/>
</dbReference>
<proteinExistence type="predicted"/>
<evidence type="ECO:0000313" key="2">
    <source>
        <dbReference type="Proteomes" id="UP001207468"/>
    </source>
</evidence>
<name>A0ACC0UP80_9AGAM</name>
<protein>
    <submittedName>
        <fullName evidence="1">Uncharacterized protein</fullName>
    </submittedName>
</protein>
<keyword evidence="2" id="KW-1185">Reference proteome</keyword>
<accession>A0ACC0UP80</accession>
<dbReference type="Proteomes" id="UP001207468">
    <property type="component" value="Unassembled WGS sequence"/>
</dbReference>
<reference evidence="1" key="1">
    <citation type="submission" date="2021-03" db="EMBL/GenBank/DDBJ databases">
        <title>Evolutionary priming and transition to the ectomycorrhizal habit in an iconic lineage of mushroom-forming fungi: is preadaptation a requirement?</title>
        <authorList>
            <consortium name="DOE Joint Genome Institute"/>
            <person name="Looney B.P."/>
            <person name="Miyauchi S."/>
            <person name="Morin E."/>
            <person name="Drula E."/>
            <person name="Courty P.E."/>
            <person name="Chicoki N."/>
            <person name="Fauchery L."/>
            <person name="Kohler A."/>
            <person name="Kuo A."/>
            <person name="LaButti K."/>
            <person name="Pangilinan J."/>
            <person name="Lipzen A."/>
            <person name="Riley R."/>
            <person name="Andreopoulos W."/>
            <person name="He G."/>
            <person name="Johnson J."/>
            <person name="Barry K.W."/>
            <person name="Grigoriev I.V."/>
            <person name="Nagy L."/>
            <person name="Hibbett D."/>
            <person name="Henrissat B."/>
            <person name="Matheny P.B."/>
            <person name="Labbe J."/>
            <person name="Martin A.F."/>
        </authorList>
    </citation>
    <scope>NUCLEOTIDE SEQUENCE</scope>
    <source>
        <strain evidence="1">BPL698</strain>
    </source>
</reference>
<gene>
    <name evidence="1" type="ORF">F5148DRAFT_3580</name>
</gene>
<organism evidence="1 2">
    <name type="scientific">Russula earlei</name>
    <dbReference type="NCBI Taxonomy" id="71964"/>
    <lineage>
        <taxon>Eukaryota</taxon>
        <taxon>Fungi</taxon>
        <taxon>Dikarya</taxon>
        <taxon>Basidiomycota</taxon>
        <taxon>Agaricomycotina</taxon>
        <taxon>Agaricomycetes</taxon>
        <taxon>Russulales</taxon>
        <taxon>Russulaceae</taxon>
        <taxon>Russula</taxon>
    </lineage>
</organism>
<evidence type="ECO:0000313" key="1">
    <source>
        <dbReference type="EMBL" id="KAI9513400.1"/>
    </source>
</evidence>
<comment type="caution">
    <text evidence="1">The sequence shown here is derived from an EMBL/GenBank/DDBJ whole genome shotgun (WGS) entry which is preliminary data.</text>
</comment>